<evidence type="ECO:0000313" key="2">
    <source>
        <dbReference type="Proteomes" id="UP000005510"/>
    </source>
</evidence>
<reference evidence="1 2" key="1">
    <citation type="submission" date="2008-10" db="EMBL/GenBank/DDBJ databases">
        <title>Draft genome sequence of Parabacteroides johnsonii (DSM 18315).</title>
        <authorList>
            <person name="Sudarsanam P."/>
            <person name="Ley R."/>
            <person name="Guruge J."/>
            <person name="Turnbaugh P.J."/>
            <person name="Mahowald M."/>
            <person name="Liep D."/>
            <person name="Gordon J."/>
        </authorList>
    </citation>
    <scope>NUCLEOTIDE SEQUENCE [LARGE SCALE GENOMIC DNA]</scope>
    <source>
        <strain evidence="1 2">DSM 18315</strain>
    </source>
</reference>
<dbReference type="STRING" id="537006.PRABACTJOHN_03326"/>
<dbReference type="CDD" id="cd06561">
    <property type="entry name" value="AlkD_like"/>
    <property type="match status" value="1"/>
</dbReference>
<reference evidence="1 2" key="2">
    <citation type="submission" date="2008-10" db="EMBL/GenBank/DDBJ databases">
        <authorList>
            <person name="Fulton L."/>
            <person name="Clifton S."/>
            <person name="Fulton B."/>
            <person name="Xu J."/>
            <person name="Minx P."/>
            <person name="Pepin K.H."/>
            <person name="Johnson M."/>
            <person name="Bhonagiri V."/>
            <person name="Nash W.E."/>
            <person name="Mardis E.R."/>
            <person name="Wilson R.K."/>
        </authorList>
    </citation>
    <scope>NUCLEOTIDE SEQUENCE [LARGE SCALE GENOMIC DNA]</scope>
    <source>
        <strain evidence="1 2">DSM 18315</strain>
    </source>
</reference>
<name>B7BE49_9BACT</name>
<evidence type="ECO:0008006" key="3">
    <source>
        <dbReference type="Google" id="ProtNLM"/>
    </source>
</evidence>
<dbReference type="SUPFAM" id="SSF48371">
    <property type="entry name" value="ARM repeat"/>
    <property type="match status" value="1"/>
</dbReference>
<dbReference type="AlphaFoldDB" id="B7BE49"/>
<protein>
    <recommendedName>
        <fullName evidence="3">DNA alkylation repair enzyme</fullName>
    </recommendedName>
</protein>
<dbReference type="HOGENOM" id="CLU_061369_3_0_10"/>
<dbReference type="PANTHER" id="PTHR41291:SF1">
    <property type="entry name" value="DNA ALKYLATION REPAIR PROTEIN"/>
    <property type="match status" value="1"/>
</dbReference>
<evidence type="ECO:0000313" key="1">
    <source>
        <dbReference type="EMBL" id="EEC95330.1"/>
    </source>
</evidence>
<dbReference type="Pfam" id="PF08713">
    <property type="entry name" value="DNA_alkylation"/>
    <property type="match status" value="1"/>
</dbReference>
<dbReference type="PANTHER" id="PTHR41291">
    <property type="entry name" value="DNA ALKYLATION REPAIR PROTEIN"/>
    <property type="match status" value="1"/>
</dbReference>
<sequence>MNKCMLQDELKEIRTQLRLAMNGVISTSMREKGIVYKLNFGVPLPEIKQIAATHKPDSELAAALWKEDIREFKILASLLQPVGGFSSRKAEQWVKEIPYLEIAEQCSHNLFYRLPDVEDLLFGLLANVEDEYARTVGFLVSVELLKRKKKLSEQVKALIFVESLRSLARPNFGASFKEKQAALNALKFYGRLSAEKAQLILESFDAFPEFMKTPEGREIYNDLKFEFEYCR</sequence>
<dbReference type="InterPro" id="IPR014825">
    <property type="entry name" value="DNA_alkylation"/>
</dbReference>
<proteinExistence type="predicted"/>
<organism evidence="1 2">
    <name type="scientific">Parabacteroides johnsonii DSM 18315</name>
    <dbReference type="NCBI Taxonomy" id="537006"/>
    <lineage>
        <taxon>Bacteria</taxon>
        <taxon>Pseudomonadati</taxon>
        <taxon>Bacteroidota</taxon>
        <taxon>Bacteroidia</taxon>
        <taxon>Bacteroidales</taxon>
        <taxon>Tannerellaceae</taxon>
        <taxon>Parabacteroides</taxon>
    </lineage>
</organism>
<dbReference type="InterPro" id="IPR016024">
    <property type="entry name" value="ARM-type_fold"/>
</dbReference>
<dbReference type="Proteomes" id="UP000005510">
    <property type="component" value="Unassembled WGS sequence"/>
</dbReference>
<comment type="caution">
    <text evidence="1">The sequence shown here is derived from an EMBL/GenBank/DDBJ whole genome shotgun (WGS) entry which is preliminary data.</text>
</comment>
<dbReference type="EMBL" id="ABYH01000351">
    <property type="protein sequence ID" value="EEC95330.1"/>
    <property type="molecule type" value="Genomic_DNA"/>
</dbReference>
<accession>B7BE49</accession>
<gene>
    <name evidence="1" type="ORF">PRABACTJOHN_03326</name>
</gene>